<gene>
    <name evidence="1" type="ORF">RRG08_043379</name>
</gene>
<dbReference type="AlphaFoldDB" id="A0AAE1AUV3"/>
<protein>
    <submittedName>
        <fullName evidence="1">Uncharacterized protein</fullName>
    </submittedName>
</protein>
<organism evidence="1 2">
    <name type="scientific">Elysia crispata</name>
    <name type="common">lettuce slug</name>
    <dbReference type="NCBI Taxonomy" id="231223"/>
    <lineage>
        <taxon>Eukaryota</taxon>
        <taxon>Metazoa</taxon>
        <taxon>Spiralia</taxon>
        <taxon>Lophotrochozoa</taxon>
        <taxon>Mollusca</taxon>
        <taxon>Gastropoda</taxon>
        <taxon>Heterobranchia</taxon>
        <taxon>Euthyneura</taxon>
        <taxon>Panpulmonata</taxon>
        <taxon>Sacoglossa</taxon>
        <taxon>Placobranchoidea</taxon>
        <taxon>Plakobranchidae</taxon>
        <taxon>Elysia</taxon>
    </lineage>
</organism>
<sequence>MPVSRLPLEHILWRSQNIHGLYQLVRAVQSTQDGNLGRLRKLKLLTLNLEKNVKSEKRFHGQKFYKGFLERGNYMKEVSSTRSRSVIAGLTTRLTMRMNLMSSGQPVHFWSVNVSYPASKFLTSAVSNTPVLCQPSGRQERFVDS</sequence>
<dbReference type="EMBL" id="JAWDGP010001179">
    <property type="protein sequence ID" value="KAK3793731.1"/>
    <property type="molecule type" value="Genomic_DNA"/>
</dbReference>
<evidence type="ECO:0000313" key="2">
    <source>
        <dbReference type="Proteomes" id="UP001283361"/>
    </source>
</evidence>
<name>A0AAE1AUV3_9GAST</name>
<evidence type="ECO:0000313" key="1">
    <source>
        <dbReference type="EMBL" id="KAK3793731.1"/>
    </source>
</evidence>
<comment type="caution">
    <text evidence="1">The sequence shown here is derived from an EMBL/GenBank/DDBJ whole genome shotgun (WGS) entry which is preliminary data.</text>
</comment>
<proteinExistence type="predicted"/>
<keyword evidence="2" id="KW-1185">Reference proteome</keyword>
<dbReference type="Proteomes" id="UP001283361">
    <property type="component" value="Unassembled WGS sequence"/>
</dbReference>
<reference evidence="1" key="1">
    <citation type="journal article" date="2023" name="G3 (Bethesda)">
        <title>A reference genome for the long-term kleptoplast-retaining sea slug Elysia crispata morphotype clarki.</title>
        <authorList>
            <person name="Eastman K.E."/>
            <person name="Pendleton A.L."/>
            <person name="Shaikh M.A."/>
            <person name="Suttiyut T."/>
            <person name="Ogas R."/>
            <person name="Tomko P."/>
            <person name="Gavelis G."/>
            <person name="Widhalm J.R."/>
            <person name="Wisecaver J.H."/>
        </authorList>
    </citation>
    <scope>NUCLEOTIDE SEQUENCE</scope>
    <source>
        <strain evidence="1">ECLA1</strain>
    </source>
</reference>
<accession>A0AAE1AUV3</accession>